<evidence type="ECO:0008006" key="6">
    <source>
        <dbReference type="Google" id="ProtNLM"/>
    </source>
</evidence>
<proteinExistence type="inferred from homology"/>
<evidence type="ECO:0000256" key="1">
    <source>
        <dbReference type="ARBA" id="ARBA00006484"/>
    </source>
</evidence>
<dbReference type="RefSeq" id="XP_056082905.1">
    <property type="nucleotide sequence ID" value="XM_056223300.1"/>
</dbReference>
<protein>
    <recommendedName>
        <fullName evidence="6">Benzil reductase ((S)-benzoin forming) IRC24</fullName>
    </recommendedName>
</protein>
<dbReference type="FunFam" id="3.40.50.720:FF:000281">
    <property type="entry name" value="Uncharacterized oxidoreductase YIR035C"/>
    <property type="match status" value="1"/>
</dbReference>
<keyword evidence="5" id="KW-1185">Reference proteome</keyword>
<dbReference type="PANTHER" id="PTHR43008:SF8">
    <property type="entry name" value="BENZIL REDUCTASE ((S)-BENZOIN FORMING) IRC24"/>
    <property type="match status" value="1"/>
</dbReference>
<dbReference type="InterPro" id="IPR002347">
    <property type="entry name" value="SDR_fam"/>
</dbReference>
<dbReference type="GeneID" id="80919002"/>
<dbReference type="AlphaFoldDB" id="A0AA35IZH1"/>
<gene>
    <name evidence="4" type="primary">SMKI09G2030</name>
    <name evidence="4" type="ORF">SMKI_09G2030</name>
</gene>
<sequence>MGNVVLVTGASRGIGLQLVKTIMERDADCVVYGVARTEDSLQSLQKEYGADRFMYRACDITDRSQVAALVEEIRNKQGKLDSIIANAGMLEPVKSISQSTSECDINQWERLFDVNFFSIVTLVTLCLPLLKSSSKVSSIVFVSSGASVKPYNGWSAYGCSKAALNHFAMDIASEEPSDKVRTVCIAPGVVDTQMQKDIRETLGPQGMKPEALERFTQLYKTSSLLDPKVPATVLAQLALKGIPDALNGQYLRYNDDRLVPVQG</sequence>
<dbReference type="CDD" id="cd05367">
    <property type="entry name" value="SPR-like_SDR_c"/>
    <property type="match status" value="1"/>
</dbReference>
<dbReference type="PANTHER" id="PTHR43008">
    <property type="entry name" value="BENZIL REDUCTASE"/>
    <property type="match status" value="1"/>
</dbReference>
<dbReference type="Gene3D" id="3.40.50.720">
    <property type="entry name" value="NAD(P)-binding Rossmann-like Domain"/>
    <property type="match status" value="1"/>
</dbReference>
<comment type="similarity">
    <text evidence="1">Belongs to the short-chain dehydrogenases/reductases (SDR) family.</text>
</comment>
<dbReference type="InterPro" id="IPR020904">
    <property type="entry name" value="Sc_DH/Rdtase_CS"/>
</dbReference>
<dbReference type="GO" id="GO:0050664">
    <property type="term" value="F:oxidoreductase activity, acting on NAD(P)H, oxygen as acceptor"/>
    <property type="evidence" value="ECO:0007669"/>
    <property type="project" value="TreeGrafter"/>
</dbReference>
<keyword evidence="3" id="KW-0560">Oxidoreductase</keyword>
<reference evidence="4" key="1">
    <citation type="submission" date="2022-10" db="EMBL/GenBank/DDBJ databases">
        <authorList>
            <person name="Byrne P K."/>
        </authorList>
    </citation>
    <scope>NUCLEOTIDE SEQUENCE</scope>
    <source>
        <strain evidence="4">IFO1815</strain>
    </source>
</reference>
<evidence type="ECO:0000313" key="5">
    <source>
        <dbReference type="Proteomes" id="UP001161438"/>
    </source>
</evidence>
<dbReference type="SUPFAM" id="SSF51735">
    <property type="entry name" value="NAD(P)-binding Rossmann-fold domains"/>
    <property type="match status" value="1"/>
</dbReference>
<organism evidence="4 5">
    <name type="scientific">Saccharomyces mikatae IFO 1815</name>
    <dbReference type="NCBI Taxonomy" id="226126"/>
    <lineage>
        <taxon>Eukaryota</taxon>
        <taxon>Fungi</taxon>
        <taxon>Dikarya</taxon>
        <taxon>Ascomycota</taxon>
        <taxon>Saccharomycotina</taxon>
        <taxon>Saccharomycetes</taxon>
        <taxon>Saccharomycetales</taxon>
        <taxon>Saccharomycetaceae</taxon>
        <taxon>Saccharomyces</taxon>
    </lineage>
</organism>
<evidence type="ECO:0000313" key="4">
    <source>
        <dbReference type="EMBL" id="CAI4039791.1"/>
    </source>
</evidence>
<dbReference type="PRINTS" id="PR00081">
    <property type="entry name" value="GDHRDH"/>
</dbReference>
<dbReference type="PROSITE" id="PS00061">
    <property type="entry name" value="ADH_SHORT"/>
    <property type="match status" value="1"/>
</dbReference>
<name>A0AA35IZH1_SACMI</name>
<dbReference type="Proteomes" id="UP001161438">
    <property type="component" value="Chromosome 9"/>
</dbReference>
<keyword evidence="2" id="KW-0521">NADP</keyword>
<evidence type="ECO:0000256" key="3">
    <source>
        <dbReference type="ARBA" id="ARBA00023002"/>
    </source>
</evidence>
<evidence type="ECO:0000256" key="2">
    <source>
        <dbReference type="ARBA" id="ARBA00022857"/>
    </source>
</evidence>
<dbReference type="InterPro" id="IPR036291">
    <property type="entry name" value="NAD(P)-bd_dom_sf"/>
</dbReference>
<dbReference type="Pfam" id="PF00106">
    <property type="entry name" value="adh_short"/>
    <property type="match status" value="1"/>
</dbReference>
<accession>A0AA35IZH1</accession>
<dbReference type="EMBL" id="OX365765">
    <property type="protein sequence ID" value="CAI4039791.1"/>
    <property type="molecule type" value="Genomic_DNA"/>
</dbReference>